<reference evidence="3" key="1">
    <citation type="submission" date="2022-11" db="UniProtKB">
        <authorList>
            <consortium name="WormBaseParasite"/>
        </authorList>
    </citation>
    <scope>IDENTIFICATION</scope>
</reference>
<organism evidence="2 3">
    <name type="scientific">Acrobeloides nanus</name>
    <dbReference type="NCBI Taxonomy" id="290746"/>
    <lineage>
        <taxon>Eukaryota</taxon>
        <taxon>Metazoa</taxon>
        <taxon>Ecdysozoa</taxon>
        <taxon>Nematoda</taxon>
        <taxon>Chromadorea</taxon>
        <taxon>Rhabditida</taxon>
        <taxon>Tylenchina</taxon>
        <taxon>Cephalobomorpha</taxon>
        <taxon>Cephaloboidea</taxon>
        <taxon>Cephalobidae</taxon>
        <taxon>Acrobeloides</taxon>
    </lineage>
</organism>
<protein>
    <submittedName>
        <fullName evidence="3">Uncharacterized protein</fullName>
    </submittedName>
</protein>
<accession>A0A914D523</accession>
<dbReference type="WBParaSite" id="ACRNAN_scaffold18571.g29122.t1">
    <property type="protein sequence ID" value="ACRNAN_scaffold18571.g29122.t1"/>
    <property type="gene ID" value="ACRNAN_scaffold18571.g29122"/>
</dbReference>
<keyword evidence="2" id="KW-1185">Reference proteome</keyword>
<proteinExistence type="predicted"/>
<dbReference type="Proteomes" id="UP000887540">
    <property type="component" value="Unplaced"/>
</dbReference>
<evidence type="ECO:0000313" key="3">
    <source>
        <dbReference type="WBParaSite" id="ACRNAN_scaffold18571.g29122.t1"/>
    </source>
</evidence>
<dbReference type="AlphaFoldDB" id="A0A914D523"/>
<name>A0A914D523_9BILA</name>
<evidence type="ECO:0000313" key="2">
    <source>
        <dbReference type="Proteomes" id="UP000887540"/>
    </source>
</evidence>
<feature type="region of interest" description="Disordered" evidence="1">
    <location>
        <begin position="52"/>
        <end position="80"/>
    </location>
</feature>
<sequence>MASHRNTLRARVYNFYSKNIQSGKLYTVRHFMAEEVPKTTLYDILRRYDNNFPATRQPGSGGSNAKLTPSQSGHSEASVR</sequence>
<evidence type="ECO:0000256" key="1">
    <source>
        <dbReference type="SAM" id="MobiDB-lite"/>
    </source>
</evidence>